<evidence type="ECO:0000313" key="2">
    <source>
        <dbReference type="EMBL" id="CUQ42530.1"/>
    </source>
</evidence>
<dbReference type="RefSeq" id="WP_055060765.1">
    <property type="nucleotide sequence ID" value="NZ_CZBP01000055.1"/>
</dbReference>
<organism evidence="2 3">
    <name type="scientific">Blautia obeum</name>
    <dbReference type="NCBI Taxonomy" id="40520"/>
    <lineage>
        <taxon>Bacteria</taxon>
        <taxon>Bacillati</taxon>
        <taxon>Bacillota</taxon>
        <taxon>Clostridia</taxon>
        <taxon>Lachnospirales</taxon>
        <taxon>Lachnospiraceae</taxon>
        <taxon>Blautia</taxon>
    </lineage>
</organism>
<dbReference type="SUPFAM" id="SSF140652">
    <property type="entry name" value="YozE-like"/>
    <property type="match status" value="1"/>
</dbReference>
<dbReference type="Pfam" id="PF06855">
    <property type="entry name" value="YozE_SAM_like"/>
    <property type="match status" value="1"/>
</dbReference>
<feature type="domain" description="YozE SAM-like" evidence="1">
    <location>
        <begin position="97"/>
        <end position="159"/>
    </location>
</feature>
<dbReference type="EMBL" id="CZBP01000055">
    <property type="protein sequence ID" value="CUQ42530.1"/>
    <property type="molecule type" value="Genomic_DNA"/>
</dbReference>
<proteinExistence type="predicted"/>
<protein>
    <recommendedName>
        <fullName evidence="1">YozE SAM-like domain-containing protein</fullName>
    </recommendedName>
</protein>
<dbReference type="Gene3D" id="1.10.150.260">
    <property type="entry name" value="YozE SAM-like"/>
    <property type="match status" value="1"/>
</dbReference>
<dbReference type="InterPro" id="IPR036806">
    <property type="entry name" value="YozE_SAM-like_sf"/>
</dbReference>
<dbReference type="AlphaFoldDB" id="A0A174WEC0"/>
<sequence length="160" mass="18720">MPDYESYGIMVKEYSENQIAVIGEWIRKNIRPGRLISEYDSCALKQLLEIDTGICLTNDTVKEAMLLAGFRPECSRDENWRFRILLVREINENPNPFFNWLMGAEYADGTPEGDFISDVSHDFRFPVFADHGIIRGYLENEDAYEETLDAFERLWAEYEK</sequence>
<dbReference type="InterPro" id="IPR023089">
    <property type="entry name" value="YozE_SAM-like"/>
</dbReference>
<accession>A0A174WEC0</accession>
<reference evidence="2 3" key="1">
    <citation type="submission" date="2015-09" db="EMBL/GenBank/DDBJ databases">
        <authorList>
            <consortium name="Pathogen Informatics"/>
        </authorList>
    </citation>
    <scope>NUCLEOTIDE SEQUENCE [LARGE SCALE GENOMIC DNA]</scope>
    <source>
        <strain evidence="2 3">2789STDY5834957</strain>
    </source>
</reference>
<evidence type="ECO:0000259" key="1">
    <source>
        <dbReference type="Pfam" id="PF06855"/>
    </source>
</evidence>
<name>A0A174WEC0_9FIRM</name>
<dbReference type="Proteomes" id="UP000095762">
    <property type="component" value="Unassembled WGS sequence"/>
</dbReference>
<evidence type="ECO:0000313" key="3">
    <source>
        <dbReference type="Proteomes" id="UP000095762"/>
    </source>
</evidence>
<gene>
    <name evidence="2" type="ORF">ERS852569_03865</name>
</gene>